<reference evidence="2 3" key="1">
    <citation type="submission" date="2015-04" db="EMBL/GenBank/DDBJ databases">
        <title>Complete genome of flavobacterium.</title>
        <authorList>
            <person name="Kwon Y.M."/>
            <person name="Kim S.-J."/>
        </authorList>
    </citation>
    <scope>NUCLEOTIDE SEQUENCE [LARGE SCALE GENOMIC DNA]</scope>
    <source>
        <strain evidence="2 3">DK169</strain>
    </source>
</reference>
<dbReference type="Proteomes" id="UP000050827">
    <property type="component" value="Unassembled WGS sequence"/>
</dbReference>
<protein>
    <submittedName>
        <fullName evidence="2">Uncharacterized protein</fullName>
    </submittedName>
</protein>
<name>A0A0Q0XMF1_9FLAO</name>
<evidence type="ECO:0000313" key="2">
    <source>
        <dbReference type="EMBL" id="KQC30208.1"/>
    </source>
</evidence>
<feature type="transmembrane region" description="Helical" evidence="1">
    <location>
        <begin position="54"/>
        <end position="73"/>
    </location>
</feature>
<keyword evidence="3" id="KW-1185">Reference proteome</keyword>
<organism evidence="2 3">
    <name type="scientific">Flagellimonas eckloniae</name>
    <dbReference type="NCBI Taxonomy" id="346185"/>
    <lineage>
        <taxon>Bacteria</taxon>
        <taxon>Pseudomonadati</taxon>
        <taxon>Bacteroidota</taxon>
        <taxon>Flavobacteriia</taxon>
        <taxon>Flavobacteriales</taxon>
        <taxon>Flavobacteriaceae</taxon>
        <taxon>Flagellimonas</taxon>
    </lineage>
</organism>
<keyword evidence="1" id="KW-0812">Transmembrane</keyword>
<dbReference type="AlphaFoldDB" id="A0A0Q0XMF1"/>
<keyword evidence="1" id="KW-0472">Membrane</keyword>
<sequence length="110" mass="12840">MSFLPYLHDFEIFKGMEGFSGFSSLRVGIWVVSLFIVGLTGWIFAFLNARGKSYRLAMFAPIFMLFFQLNIYLWDARNTTTNEFTTKVLYNLGFALVLIAYYFINKSRNK</sequence>
<keyword evidence="1" id="KW-1133">Transmembrane helix</keyword>
<dbReference type="EMBL" id="LCTZ01000002">
    <property type="protein sequence ID" value="KQC30208.1"/>
    <property type="molecule type" value="Genomic_DNA"/>
</dbReference>
<evidence type="ECO:0000313" key="3">
    <source>
        <dbReference type="Proteomes" id="UP000050827"/>
    </source>
</evidence>
<feature type="transmembrane region" description="Helical" evidence="1">
    <location>
        <begin position="88"/>
        <end position="104"/>
    </location>
</feature>
<accession>A0A0Q0XMF1</accession>
<gene>
    <name evidence="2" type="ORF">AAY42_10210</name>
</gene>
<comment type="caution">
    <text evidence="2">The sequence shown here is derived from an EMBL/GenBank/DDBJ whole genome shotgun (WGS) entry which is preliminary data.</text>
</comment>
<evidence type="ECO:0000256" key="1">
    <source>
        <dbReference type="SAM" id="Phobius"/>
    </source>
</evidence>
<proteinExistence type="predicted"/>
<feature type="transmembrane region" description="Helical" evidence="1">
    <location>
        <begin position="27"/>
        <end position="47"/>
    </location>
</feature>